<dbReference type="PRINTS" id="PR01210">
    <property type="entry name" value="GGTRANSPTASE"/>
</dbReference>
<accession>A0ABM1TL65</accession>
<name>A0ABM1TL65_LIMPO</name>
<sequence>LSEVRNLDVVTCTQHMLQGNSTLSTVGGLAVAVPGELKAYWLAHQRYGKLNWSDLVLPSVKISRDGFKIGKHLGRNIMRFKDAIMSEPSLREVFFNNATGDVYKEGEMLKRPVLAATLQKIAENGADELYSGETGRNLVKDIQGFGGIVTMEDLRSYEAKVKDAIPIQLKDGETLYSVPPPGCGTLVGFILNILAGFNITNKDVDDVKSSVLTYHRMVEAFKYAFAKRTYLGDEDFVNVTKRTYIHLIVQKQVRQKISDVETFPPENYGGFFYGVEDHGTAQVTVVDAEGNAVSASSTINTQFGCKRRSSSTGIILNNEMDDFSSPNVTNFFGILPSPANFIKPGKRPLSSMSPSVVLDKAGQLKTVIGGAGGSRIITAVSQVLLRSMWLNNSIKEAIDALRIHHQLYPDTVFHEKHFPQIYLDGLTRLGHNTALDSEHTQVQGIVKESNGKLSANIDYRKDASMIGF</sequence>
<dbReference type="InterPro" id="IPR029055">
    <property type="entry name" value="Ntn_hydrolases_N"/>
</dbReference>
<keyword evidence="1" id="KW-1185">Reference proteome</keyword>
<dbReference type="RefSeq" id="XP_022256621.1">
    <property type="nucleotide sequence ID" value="XM_022400913.1"/>
</dbReference>
<dbReference type="GeneID" id="106472305"/>
<proteinExistence type="predicted"/>
<gene>
    <name evidence="2" type="primary">LOC106472305</name>
</gene>
<dbReference type="InterPro" id="IPR043137">
    <property type="entry name" value="GGT_ssub_C"/>
</dbReference>
<organism evidence="1 2">
    <name type="scientific">Limulus polyphemus</name>
    <name type="common">Atlantic horseshoe crab</name>
    <dbReference type="NCBI Taxonomy" id="6850"/>
    <lineage>
        <taxon>Eukaryota</taxon>
        <taxon>Metazoa</taxon>
        <taxon>Ecdysozoa</taxon>
        <taxon>Arthropoda</taxon>
        <taxon>Chelicerata</taxon>
        <taxon>Merostomata</taxon>
        <taxon>Xiphosura</taxon>
        <taxon>Limulidae</taxon>
        <taxon>Limulus</taxon>
    </lineage>
</organism>
<dbReference type="PANTHER" id="PTHR11686">
    <property type="entry name" value="GAMMA GLUTAMYL TRANSPEPTIDASE"/>
    <property type="match status" value="1"/>
</dbReference>
<dbReference type="PANTHER" id="PTHR11686:SF9">
    <property type="entry name" value="RE13973P"/>
    <property type="match status" value="1"/>
</dbReference>
<reference evidence="2" key="1">
    <citation type="submission" date="2025-08" db="UniProtKB">
        <authorList>
            <consortium name="RefSeq"/>
        </authorList>
    </citation>
    <scope>IDENTIFICATION</scope>
    <source>
        <tissue evidence="2">Muscle</tissue>
    </source>
</reference>
<dbReference type="Gene3D" id="3.60.20.40">
    <property type="match status" value="1"/>
</dbReference>
<dbReference type="Proteomes" id="UP000694941">
    <property type="component" value="Unplaced"/>
</dbReference>
<dbReference type="InterPro" id="IPR000101">
    <property type="entry name" value="GGT_peptidase"/>
</dbReference>
<evidence type="ECO:0000313" key="2">
    <source>
        <dbReference type="RefSeq" id="XP_022256621.1"/>
    </source>
</evidence>
<dbReference type="Pfam" id="PF01019">
    <property type="entry name" value="G_glu_transpept"/>
    <property type="match status" value="1"/>
</dbReference>
<feature type="non-terminal residue" evidence="2">
    <location>
        <position position="1"/>
    </location>
</feature>
<evidence type="ECO:0000313" key="1">
    <source>
        <dbReference type="Proteomes" id="UP000694941"/>
    </source>
</evidence>
<dbReference type="SUPFAM" id="SSF56235">
    <property type="entry name" value="N-terminal nucleophile aminohydrolases (Ntn hydrolases)"/>
    <property type="match status" value="1"/>
</dbReference>
<dbReference type="InterPro" id="IPR043138">
    <property type="entry name" value="GGT_lsub"/>
</dbReference>
<dbReference type="Gene3D" id="1.10.246.130">
    <property type="match status" value="1"/>
</dbReference>
<protein>
    <submittedName>
        <fullName evidence="2">Gamma-glutamyltranspeptidase 1-like</fullName>
    </submittedName>
</protein>